<proteinExistence type="predicted"/>
<sequence>MGNAHSQAYQKVSQVLPQINEHGWEDNKWVDMGFKAFRNQGDRDQFIYSVLTVISNNGKKALDNHDFKLLFSRKPNDRMIATLVAMKMGVIEAKIEPALDGKDQAEAFKSFKKHVELRLNELLETIPDAATGPAAGPSVVSAVARAAAVPDLPPAYEDGRSRTSSCKKG</sequence>
<dbReference type="EMBL" id="LFZO01000392">
    <property type="protein sequence ID" value="KXT08904.1"/>
    <property type="molecule type" value="Genomic_DNA"/>
</dbReference>
<reference evidence="1 2" key="1">
    <citation type="submission" date="2015-07" db="EMBL/GenBank/DDBJ databases">
        <title>Comparative genomics of the Sigatoka disease complex on banana suggests a link between parallel evolutionary changes in Pseudocercospora fijiensis and Pseudocercospora eumusae and increased virulence on the banana host.</title>
        <authorList>
            <person name="Chang T.-C."/>
            <person name="Salvucci A."/>
            <person name="Crous P.W."/>
            <person name="Stergiopoulos I."/>
        </authorList>
    </citation>
    <scope>NUCLEOTIDE SEQUENCE [LARGE SCALE GENOMIC DNA]</scope>
    <source>
        <strain evidence="1 2">CBS 116634</strain>
    </source>
</reference>
<dbReference type="AlphaFoldDB" id="A0A139I2G5"/>
<protein>
    <submittedName>
        <fullName evidence="1">Uncharacterized protein</fullName>
    </submittedName>
</protein>
<evidence type="ECO:0000313" key="1">
    <source>
        <dbReference type="EMBL" id="KXT08904.1"/>
    </source>
</evidence>
<dbReference type="Proteomes" id="UP000073492">
    <property type="component" value="Unassembled WGS sequence"/>
</dbReference>
<name>A0A139I2G5_9PEZI</name>
<dbReference type="OrthoDB" id="3649684at2759"/>
<accession>A0A139I2G5</accession>
<organism evidence="1 2">
    <name type="scientific">Pseudocercospora musae</name>
    <dbReference type="NCBI Taxonomy" id="113226"/>
    <lineage>
        <taxon>Eukaryota</taxon>
        <taxon>Fungi</taxon>
        <taxon>Dikarya</taxon>
        <taxon>Ascomycota</taxon>
        <taxon>Pezizomycotina</taxon>
        <taxon>Dothideomycetes</taxon>
        <taxon>Dothideomycetidae</taxon>
        <taxon>Mycosphaerellales</taxon>
        <taxon>Mycosphaerellaceae</taxon>
        <taxon>Pseudocercospora</taxon>
    </lineage>
</organism>
<evidence type="ECO:0000313" key="2">
    <source>
        <dbReference type="Proteomes" id="UP000073492"/>
    </source>
</evidence>
<comment type="caution">
    <text evidence="1">The sequence shown here is derived from an EMBL/GenBank/DDBJ whole genome shotgun (WGS) entry which is preliminary data.</text>
</comment>
<gene>
    <name evidence="1" type="ORF">AC579_8465</name>
</gene>
<keyword evidence="2" id="KW-1185">Reference proteome</keyword>